<reference evidence="1 2" key="1">
    <citation type="submission" date="2019-10" db="EMBL/GenBank/DDBJ databases">
        <title>Assembly and Annotation for the nematode Trichostrongylus colubriformis.</title>
        <authorList>
            <person name="Martin J."/>
        </authorList>
    </citation>
    <scope>NUCLEOTIDE SEQUENCE [LARGE SCALE GENOMIC DNA]</scope>
    <source>
        <strain evidence="1">G859</strain>
        <tissue evidence="1">Whole worm</tissue>
    </source>
</reference>
<evidence type="ECO:0000313" key="2">
    <source>
        <dbReference type="Proteomes" id="UP001331761"/>
    </source>
</evidence>
<dbReference type="Proteomes" id="UP001331761">
    <property type="component" value="Unassembled WGS sequence"/>
</dbReference>
<accession>A0AAN8FTE2</accession>
<keyword evidence="2" id="KW-1185">Reference proteome</keyword>
<dbReference type="AlphaFoldDB" id="A0AAN8FTE2"/>
<gene>
    <name evidence="1" type="ORF">GCK32_015369</name>
</gene>
<protein>
    <submittedName>
        <fullName evidence="1">Uncharacterized protein</fullName>
    </submittedName>
</protein>
<feature type="non-terminal residue" evidence="1">
    <location>
        <position position="1"/>
    </location>
</feature>
<sequence length="117" mass="12887">AGDIDPVIGAANKVKSGLNEIVEQVMMMRRSTAGALRGLEMKVQRSFAHVEMRLNDLEASIEEVKGKENGGVEDGIDFSLSSRERVENLLSLKCGRLTKFALALEQELYEKNFSASI</sequence>
<proteinExistence type="predicted"/>
<organism evidence="1 2">
    <name type="scientific">Trichostrongylus colubriformis</name>
    <name type="common">Black scour worm</name>
    <dbReference type="NCBI Taxonomy" id="6319"/>
    <lineage>
        <taxon>Eukaryota</taxon>
        <taxon>Metazoa</taxon>
        <taxon>Ecdysozoa</taxon>
        <taxon>Nematoda</taxon>
        <taxon>Chromadorea</taxon>
        <taxon>Rhabditida</taxon>
        <taxon>Rhabditina</taxon>
        <taxon>Rhabditomorpha</taxon>
        <taxon>Strongyloidea</taxon>
        <taxon>Trichostrongylidae</taxon>
        <taxon>Trichostrongylus</taxon>
    </lineage>
</organism>
<comment type="caution">
    <text evidence="1">The sequence shown here is derived from an EMBL/GenBank/DDBJ whole genome shotgun (WGS) entry which is preliminary data.</text>
</comment>
<name>A0AAN8FTE2_TRICO</name>
<evidence type="ECO:0000313" key="1">
    <source>
        <dbReference type="EMBL" id="KAK5986331.1"/>
    </source>
</evidence>
<dbReference type="EMBL" id="WIXE01000703">
    <property type="protein sequence ID" value="KAK5986331.1"/>
    <property type="molecule type" value="Genomic_DNA"/>
</dbReference>